<dbReference type="GO" id="GO:0004741">
    <property type="term" value="F:[pyruvate dehydrogenase (acetyl-transferring)]-phosphatase activity"/>
    <property type="evidence" value="ECO:0007669"/>
    <property type="project" value="TreeGrafter"/>
</dbReference>
<dbReference type="Proteomes" id="UP000235023">
    <property type="component" value="Unassembled WGS sequence"/>
</dbReference>
<dbReference type="AlphaFoldDB" id="A0A2J5I366"/>
<feature type="compositionally biased region" description="Polar residues" evidence="1">
    <location>
        <begin position="582"/>
        <end position="595"/>
    </location>
</feature>
<organism evidence="3 4">
    <name type="scientific">Aspergillus taichungensis</name>
    <dbReference type="NCBI Taxonomy" id="482145"/>
    <lineage>
        <taxon>Eukaryota</taxon>
        <taxon>Fungi</taxon>
        <taxon>Dikarya</taxon>
        <taxon>Ascomycota</taxon>
        <taxon>Pezizomycotina</taxon>
        <taxon>Eurotiomycetes</taxon>
        <taxon>Eurotiomycetidae</taxon>
        <taxon>Eurotiales</taxon>
        <taxon>Aspergillaceae</taxon>
        <taxon>Aspergillus</taxon>
        <taxon>Aspergillus subgen. Circumdati</taxon>
    </lineage>
</organism>
<dbReference type="SMART" id="SM00332">
    <property type="entry name" value="PP2Cc"/>
    <property type="match status" value="1"/>
</dbReference>
<dbReference type="EMBL" id="KZ559513">
    <property type="protein sequence ID" value="PLN84180.1"/>
    <property type="molecule type" value="Genomic_DNA"/>
</dbReference>
<evidence type="ECO:0000256" key="1">
    <source>
        <dbReference type="SAM" id="MobiDB-lite"/>
    </source>
</evidence>
<dbReference type="OrthoDB" id="420076at2759"/>
<evidence type="ECO:0000259" key="2">
    <source>
        <dbReference type="PROSITE" id="PS51746"/>
    </source>
</evidence>
<dbReference type="InterPro" id="IPR036457">
    <property type="entry name" value="PPM-type-like_dom_sf"/>
</dbReference>
<dbReference type="GO" id="GO:0005739">
    <property type="term" value="C:mitochondrion"/>
    <property type="evidence" value="ECO:0007669"/>
    <property type="project" value="TreeGrafter"/>
</dbReference>
<dbReference type="PROSITE" id="PS51746">
    <property type="entry name" value="PPM_2"/>
    <property type="match status" value="1"/>
</dbReference>
<dbReference type="Gene3D" id="3.60.40.10">
    <property type="entry name" value="PPM-type phosphatase domain"/>
    <property type="match status" value="1"/>
</dbReference>
<evidence type="ECO:0000313" key="3">
    <source>
        <dbReference type="EMBL" id="PLN84180.1"/>
    </source>
</evidence>
<keyword evidence="4" id="KW-1185">Reference proteome</keyword>
<evidence type="ECO:0000313" key="4">
    <source>
        <dbReference type="Proteomes" id="UP000235023"/>
    </source>
</evidence>
<feature type="compositionally biased region" description="Polar residues" evidence="1">
    <location>
        <begin position="349"/>
        <end position="361"/>
    </location>
</feature>
<feature type="domain" description="PPM-type phosphatase" evidence="2">
    <location>
        <begin position="204"/>
        <end position="576"/>
    </location>
</feature>
<protein>
    <submittedName>
        <fullName evidence="3">Protein phosphatase</fullName>
    </submittedName>
</protein>
<feature type="region of interest" description="Disordered" evidence="1">
    <location>
        <begin position="580"/>
        <end position="602"/>
    </location>
</feature>
<dbReference type="PANTHER" id="PTHR13832">
    <property type="entry name" value="PROTEIN PHOSPHATASE 2C"/>
    <property type="match status" value="1"/>
</dbReference>
<dbReference type="CDD" id="cd00143">
    <property type="entry name" value="PP2Cc"/>
    <property type="match status" value="1"/>
</dbReference>
<gene>
    <name evidence="3" type="ORF">BDW42DRAFT_163134</name>
</gene>
<dbReference type="PANTHER" id="PTHR13832:SF792">
    <property type="entry name" value="GM14286P"/>
    <property type="match status" value="1"/>
</dbReference>
<reference evidence="4" key="1">
    <citation type="submission" date="2017-12" db="EMBL/GenBank/DDBJ databases">
        <authorList>
            <consortium name="DOE Joint Genome Institute"/>
            <person name="Mondo S.J."/>
            <person name="Kjaerbolling I."/>
            <person name="Vesth T.C."/>
            <person name="Frisvad J.C."/>
            <person name="Nybo J.L."/>
            <person name="Theobald S."/>
            <person name="Kuo A."/>
            <person name="Bowyer P."/>
            <person name="Matsuda Y."/>
            <person name="Lyhne E.K."/>
            <person name="Kogle M.E."/>
            <person name="Clum A."/>
            <person name="Lipzen A."/>
            <person name="Salamov A."/>
            <person name="Ngan C.Y."/>
            <person name="Daum C."/>
            <person name="Chiniquy J."/>
            <person name="Barry K."/>
            <person name="LaButti K."/>
            <person name="Haridas S."/>
            <person name="Simmons B.A."/>
            <person name="Magnuson J.K."/>
            <person name="Mortensen U.H."/>
            <person name="Larsen T.O."/>
            <person name="Grigoriev I.V."/>
            <person name="Baker S.E."/>
            <person name="Andersen M.R."/>
            <person name="Nordberg H.P."/>
            <person name="Cantor M.N."/>
            <person name="Hua S.X."/>
        </authorList>
    </citation>
    <scope>NUCLEOTIDE SEQUENCE [LARGE SCALE GENOMIC DNA]</scope>
    <source>
        <strain evidence="4">IBT 19404</strain>
    </source>
</reference>
<dbReference type="Pfam" id="PF00481">
    <property type="entry name" value="PP2C"/>
    <property type="match status" value="1"/>
</dbReference>
<accession>A0A2J5I366</accession>
<name>A0A2J5I366_9EURO</name>
<sequence>MRRAALQAFRTARRAPVWRVSGRKPCAVSFSSSRAHTLRPSENHRPSFIPATLQSSMHFRSFSIALISTAVASGAWYAYQGNNSQGSPAAALNATSSSQLHTVATAGAHTDSAVENTRRALLVENDQFYTATLSGEQPLLKHTDDSDRRLLEMLTPEQATQKLRKNEESYLVNRGQGVVRYDIVQVPSNSPIEDDHAEKIVEVPSSVAAASEGRPNSDWMFWAVFDGHSGWTTSAKLRNVLISYVARELNTTYKAAATDPSALTPTSDAIDAAIKQGFVRLDNDIVYNSVDKVLKSNSRRAAAELLAPALSGSCALLTFYDSQSKDLKVAVAGDSRAVLGRRSASGKWTATALSEDQTGGTPSEMKRLREEHPGEPNVTRNGRILGQLEPSRSFGDAFYKWTRDTQDKIKRQFFGRTPHPLLKTPPYVTAEPVITTTKIDPSQGDFLVIATDGLWEMLSNEEVVGLVGQWVEQQRSGAGGNQAWLKSWFGFENKKLPVESSQSTEADGQRRPIRQAQYDIAGAASRFVVEDNNAATHLVRNAMGGKDKDMVCALLTLPSPYSRRYRDDVTVEVIFFGDSPDNRTVSVNQDATASEENPKAKL</sequence>
<feature type="region of interest" description="Disordered" evidence="1">
    <location>
        <begin position="349"/>
        <end position="382"/>
    </location>
</feature>
<dbReference type="InterPro" id="IPR001932">
    <property type="entry name" value="PPM-type_phosphatase-like_dom"/>
</dbReference>
<dbReference type="InterPro" id="IPR015655">
    <property type="entry name" value="PP2C"/>
</dbReference>
<feature type="compositionally biased region" description="Basic and acidic residues" evidence="1">
    <location>
        <begin position="364"/>
        <end position="374"/>
    </location>
</feature>
<proteinExistence type="predicted"/>
<dbReference type="SUPFAM" id="SSF81606">
    <property type="entry name" value="PP2C-like"/>
    <property type="match status" value="1"/>
</dbReference>